<dbReference type="EMBL" id="AEAH01002764">
    <property type="protein sequence ID" value="EGH34669.1"/>
    <property type="molecule type" value="Genomic_DNA"/>
</dbReference>
<organism evidence="1 2">
    <name type="scientific">Pseudomonas syringae pv. japonica str. M301072</name>
    <dbReference type="NCBI Taxonomy" id="629262"/>
    <lineage>
        <taxon>Bacteria</taxon>
        <taxon>Pseudomonadati</taxon>
        <taxon>Pseudomonadota</taxon>
        <taxon>Gammaproteobacteria</taxon>
        <taxon>Pseudomonadales</taxon>
        <taxon>Pseudomonadaceae</taxon>
        <taxon>Pseudomonas</taxon>
        <taxon>Pseudomonas syringae</taxon>
    </lineage>
</organism>
<reference evidence="1 2" key="1">
    <citation type="journal article" date="2011" name="PLoS Pathog.">
        <title>Dynamic evolution of pathogenicity revealed by sequencing and comparative genomics of 19 Pseudomonas syringae isolates.</title>
        <authorList>
            <person name="Baltrus D.A."/>
            <person name="Nishimura M.T."/>
            <person name="Romanchuk A."/>
            <person name="Chang J.H."/>
            <person name="Mukhtar M.S."/>
            <person name="Cherkis K."/>
            <person name="Roach J."/>
            <person name="Grant S.R."/>
            <person name="Jones C.D."/>
            <person name="Dangl J.L."/>
        </authorList>
    </citation>
    <scope>NUCLEOTIDE SEQUENCE [LARGE SCALE GENOMIC DNA]</scope>
    <source>
        <strain evidence="2">M301072PT</strain>
    </source>
</reference>
<protein>
    <submittedName>
        <fullName evidence="1">Uncharacterized protein</fullName>
    </submittedName>
</protein>
<proteinExistence type="predicted"/>
<feature type="non-terminal residue" evidence="1">
    <location>
        <position position="82"/>
    </location>
</feature>
<accession>F3FWS7</accession>
<evidence type="ECO:0000313" key="2">
    <source>
        <dbReference type="Proteomes" id="UP000004471"/>
    </source>
</evidence>
<sequence>ILIALFLHGLPVMLQGATRMNMLLLQGLDLFISVTDQSFKISTALADPRVACQLCLKRRLRGLKVSCLSFNSCLLSVQLPTC</sequence>
<feature type="non-terminal residue" evidence="1">
    <location>
        <position position="1"/>
    </location>
</feature>
<dbReference type="Proteomes" id="UP000004471">
    <property type="component" value="Unassembled WGS sequence"/>
</dbReference>
<gene>
    <name evidence="1" type="ORF">PSYJA_39205</name>
</gene>
<dbReference type="AlphaFoldDB" id="F3FWS7"/>
<evidence type="ECO:0000313" key="1">
    <source>
        <dbReference type="EMBL" id="EGH34669.1"/>
    </source>
</evidence>
<comment type="caution">
    <text evidence="1">The sequence shown here is derived from an EMBL/GenBank/DDBJ whole genome shotgun (WGS) entry which is preliminary data.</text>
</comment>
<name>F3FWS7_PSESX</name>